<reference evidence="2 3" key="1">
    <citation type="submission" date="2019-02" db="EMBL/GenBank/DDBJ databases">
        <title>Deep-cultivation of Planctomycetes and their phenomic and genomic characterization uncovers novel biology.</title>
        <authorList>
            <person name="Wiegand S."/>
            <person name="Jogler M."/>
            <person name="Boedeker C."/>
            <person name="Pinto D."/>
            <person name="Vollmers J."/>
            <person name="Rivas-Marin E."/>
            <person name="Kohn T."/>
            <person name="Peeters S.H."/>
            <person name="Heuer A."/>
            <person name="Rast P."/>
            <person name="Oberbeckmann S."/>
            <person name="Bunk B."/>
            <person name="Jeske O."/>
            <person name="Meyerdierks A."/>
            <person name="Storesund J.E."/>
            <person name="Kallscheuer N."/>
            <person name="Luecker S."/>
            <person name="Lage O.M."/>
            <person name="Pohl T."/>
            <person name="Merkel B.J."/>
            <person name="Hornburger P."/>
            <person name="Mueller R.-W."/>
            <person name="Bruemmer F."/>
            <person name="Labrenz M."/>
            <person name="Spormann A.M."/>
            <person name="Op Den Camp H."/>
            <person name="Overmann J."/>
            <person name="Amann R."/>
            <person name="Jetten M.S.M."/>
            <person name="Mascher T."/>
            <person name="Medema M.H."/>
            <person name="Devos D.P."/>
            <person name="Kaster A.-K."/>
            <person name="Ovreas L."/>
            <person name="Rohde M."/>
            <person name="Galperin M.Y."/>
            <person name="Jogler C."/>
        </authorList>
    </citation>
    <scope>NUCLEOTIDE SEQUENCE [LARGE SCALE GENOMIC DNA]</scope>
    <source>
        <strain evidence="2 3">Enr8</strain>
    </source>
</reference>
<name>A0A5C5VAJ0_9BACT</name>
<evidence type="ECO:0000313" key="3">
    <source>
        <dbReference type="Proteomes" id="UP000318878"/>
    </source>
</evidence>
<protein>
    <submittedName>
        <fullName evidence="2">Uncharacterized protein</fullName>
    </submittedName>
</protein>
<feature type="region of interest" description="Disordered" evidence="1">
    <location>
        <begin position="61"/>
        <end position="81"/>
    </location>
</feature>
<dbReference type="Proteomes" id="UP000318878">
    <property type="component" value="Unassembled WGS sequence"/>
</dbReference>
<evidence type="ECO:0000313" key="2">
    <source>
        <dbReference type="EMBL" id="TWT34732.1"/>
    </source>
</evidence>
<accession>A0A5C5VAJ0</accession>
<evidence type="ECO:0000256" key="1">
    <source>
        <dbReference type="SAM" id="MobiDB-lite"/>
    </source>
</evidence>
<gene>
    <name evidence="2" type="ORF">Enr8_21460</name>
</gene>
<sequence length="81" mass="9465">MSRLTLLQGLLLNFKGEIEPRRREYLPKKEAYEQLKLHTGQDFGEDIDAWQQWIQDHPTSVRSKDASSDASRMVSNFLSKK</sequence>
<keyword evidence="3" id="KW-1185">Reference proteome</keyword>
<organism evidence="2 3">
    <name type="scientific">Blastopirellula retiformator</name>
    <dbReference type="NCBI Taxonomy" id="2527970"/>
    <lineage>
        <taxon>Bacteria</taxon>
        <taxon>Pseudomonadati</taxon>
        <taxon>Planctomycetota</taxon>
        <taxon>Planctomycetia</taxon>
        <taxon>Pirellulales</taxon>
        <taxon>Pirellulaceae</taxon>
        <taxon>Blastopirellula</taxon>
    </lineage>
</organism>
<feature type="compositionally biased region" description="Polar residues" evidence="1">
    <location>
        <begin position="68"/>
        <end position="81"/>
    </location>
</feature>
<comment type="caution">
    <text evidence="2">The sequence shown here is derived from an EMBL/GenBank/DDBJ whole genome shotgun (WGS) entry which is preliminary data.</text>
</comment>
<proteinExistence type="predicted"/>
<dbReference type="AlphaFoldDB" id="A0A5C5VAJ0"/>
<dbReference type="EMBL" id="SJPF01000002">
    <property type="protein sequence ID" value="TWT34732.1"/>
    <property type="molecule type" value="Genomic_DNA"/>
</dbReference>